<evidence type="ECO:0000256" key="4">
    <source>
        <dbReference type="ARBA" id="ARBA00005163"/>
    </source>
</evidence>
<evidence type="ECO:0000256" key="7">
    <source>
        <dbReference type="ARBA" id="ARBA00022448"/>
    </source>
</evidence>
<keyword evidence="8" id="KW-0816">Tricarboxylic acid cycle</keyword>
<keyword evidence="11" id="KW-0479">Metal-binding</keyword>
<evidence type="ECO:0000256" key="12">
    <source>
        <dbReference type="ARBA" id="ARBA00022982"/>
    </source>
</evidence>
<evidence type="ECO:0000256" key="1">
    <source>
        <dbReference type="ARBA" id="ARBA00001971"/>
    </source>
</evidence>
<feature type="transmembrane region" description="Helical" evidence="16">
    <location>
        <begin position="99"/>
        <end position="124"/>
    </location>
</feature>
<accession>A0A2W5A2B8</accession>
<feature type="transmembrane region" description="Helical" evidence="16">
    <location>
        <begin position="28"/>
        <end position="47"/>
    </location>
</feature>
<dbReference type="CDD" id="cd03495">
    <property type="entry name" value="SQR_TypeC_SdhD_like"/>
    <property type="match status" value="1"/>
</dbReference>
<comment type="subunit">
    <text evidence="5">Part of an enzyme complex containing four subunits: a flavoprotein, an iron-sulfur protein, plus two membrane-anchoring proteins, SdhC and SdhD.</text>
</comment>
<comment type="function">
    <text evidence="2">Membrane-anchoring subunit of succinate dehydrogenase (SDH).</text>
</comment>
<evidence type="ECO:0000313" key="17">
    <source>
        <dbReference type="EMBL" id="PZO88680.1"/>
    </source>
</evidence>
<keyword evidence="15 16" id="KW-0472">Membrane</keyword>
<keyword evidence="10 16" id="KW-0812">Transmembrane</keyword>
<proteinExistence type="predicted"/>
<dbReference type="NCBIfam" id="TIGR02968">
    <property type="entry name" value="succ_dehyd_anc"/>
    <property type="match status" value="1"/>
</dbReference>
<evidence type="ECO:0000313" key="18">
    <source>
        <dbReference type="Proteomes" id="UP000249066"/>
    </source>
</evidence>
<comment type="caution">
    <text evidence="17">The sequence shown here is derived from an EMBL/GenBank/DDBJ whole genome shotgun (WGS) entry which is preliminary data.</text>
</comment>
<name>A0A2W5A2B8_9SPHN</name>
<feature type="transmembrane region" description="Helical" evidence="16">
    <location>
        <begin position="59"/>
        <end position="79"/>
    </location>
</feature>
<dbReference type="InterPro" id="IPR000701">
    <property type="entry name" value="SuccDH_FuR_B_TM-su"/>
</dbReference>
<dbReference type="GO" id="GO:0016020">
    <property type="term" value="C:membrane"/>
    <property type="evidence" value="ECO:0007669"/>
    <property type="project" value="UniProtKB-SubCell"/>
</dbReference>
<evidence type="ECO:0000256" key="15">
    <source>
        <dbReference type="ARBA" id="ARBA00023136"/>
    </source>
</evidence>
<evidence type="ECO:0000256" key="16">
    <source>
        <dbReference type="SAM" id="Phobius"/>
    </source>
</evidence>
<dbReference type="AlphaFoldDB" id="A0A2W5A2B8"/>
<keyword evidence="14" id="KW-0408">Iron</keyword>
<dbReference type="GO" id="GO:0006099">
    <property type="term" value="P:tricarboxylic acid cycle"/>
    <property type="evidence" value="ECO:0007669"/>
    <property type="project" value="UniProtKB-UniPathway"/>
</dbReference>
<keyword evidence="13 16" id="KW-1133">Transmembrane helix</keyword>
<dbReference type="InterPro" id="IPR014312">
    <property type="entry name" value="Succ_DH_anchor"/>
</dbReference>
<keyword evidence="7" id="KW-0813">Transport</keyword>
<dbReference type="Pfam" id="PF01127">
    <property type="entry name" value="Sdh_cyt"/>
    <property type="match status" value="1"/>
</dbReference>
<evidence type="ECO:0000256" key="13">
    <source>
        <dbReference type="ARBA" id="ARBA00022989"/>
    </source>
</evidence>
<dbReference type="UniPathway" id="UPA00223"/>
<evidence type="ECO:0000256" key="2">
    <source>
        <dbReference type="ARBA" id="ARBA00004050"/>
    </source>
</evidence>
<keyword evidence="12" id="KW-0249">Electron transport</keyword>
<evidence type="ECO:0000256" key="6">
    <source>
        <dbReference type="ARBA" id="ARBA00019425"/>
    </source>
</evidence>
<organism evidence="17 18">
    <name type="scientific">Sphingomonas sanxanigenens</name>
    <dbReference type="NCBI Taxonomy" id="397260"/>
    <lineage>
        <taxon>Bacteria</taxon>
        <taxon>Pseudomonadati</taxon>
        <taxon>Pseudomonadota</taxon>
        <taxon>Alphaproteobacteria</taxon>
        <taxon>Sphingomonadales</taxon>
        <taxon>Sphingomonadaceae</taxon>
        <taxon>Sphingomonas</taxon>
    </lineage>
</organism>
<evidence type="ECO:0000256" key="3">
    <source>
        <dbReference type="ARBA" id="ARBA00004141"/>
    </source>
</evidence>
<evidence type="ECO:0000256" key="11">
    <source>
        <dbReference type="ARBA" id="ARBA00022723"/>
    </source>
</evidence>
<dbReference type="EMBL" id="QFNN01000084">
    <property type="protein sequence ID" value="PZO88680.1"/>
    <property type="molecule type" value="Genomic_DNA"/>
</dbReference>
<protein>
    <recommendedName>
        <fullName evidence="6">Succinate dehydrogenase hydrophobic membrane anchor subunit</fullName>
    </recommendedName>
</protein>
<dbReference type="Proteomes" id="UP000249066">
    <property type="component" value="Unassembled WGS sequence"/>
</dbReference>
<reference evidence="17 18" key="1">
    <citation type="submission" date="2017-08" db="EMBL/GenBank/DDBJ databases">
        <title>Infants hospitalized years apart are colonized by the same room-sourced microbial strains.</title>
        <authorList>
            <person name="Brooks B."/>
            <person name="Olm M.R."/>
            <person name="Firek B.A."/>
            <person name="Baker R."/>
            <person name="Thomas B.C."/>
            <person name="Morowitz M.J."/>
            <person name="Banfield J.F."/>
        </authorList>
    </citation>
    <scope>NUCLEOTIDE SEQUENCE [LARGE SCALE GENOMIC DNA]</scope>
    <source>
        <strain evidence="17">S2_018_000_R2_101</strain>
    </source>
</reference>
<dbReference type="GO" id="GO:0020037">
    <property type="term" value="F:heme binding"/>
    <property type="evidence" value="ECO:0007669"/>
    <property type="project" value="InterPro"/>
</dbReference>
<evidence type="ECO:0000256" key="10">
    <source>
        <dbReference type="ARBA" id="ARBA00022692"/>
    </source>
</evidence>
<comment type="pathway">
    <text evidence="4">Carbohydrate metabolism; tricarboxylic acid cycle.</text>
</comment>
<gene>
    <name evidence="17" type="primary">sdhD</name>
    <name evidence="17" type="ORF">DI623_12180</name>
</gene>
<dbReference type="SUPFAM" id="SSF81343">
    <property type="entry name" value="Fumarate reductase respiratory complex transmembrane subunits"/>
    <property type="match status" value="1"/>
</dbReference>
<evidence type="ECO:0000256" key="14">
    <source>
        <dbReference type="ARBA" id="ARBA00023004"/>
    </source>
</evidence>
<evidence type="ECO:0000256" key="9">
    <source>
        <dbReference type="ARBA" id="ARBA00022617"/>
    </source>
</evidence>
<evidence type="ECO:0000256" key="5">
    <source>
        <dbReference type="ARBA" id="ARBA00011558"/>
    </source>
</evidence>
<keyword evidence="9" id="KW-0349">Heme</keyword>
<dbReference type="GO" id="GO:0046872">
    <property type="term" value="F:metal ion binding"/>
    <property type="evidence" value="ECO:0007669"/>
    <property type="project" value="UniProtKB-KW"/>
</dbReference>
<comment type="cofactor">
    <cofactor evidence="1">
        <name>heme</name>
        <dbReference type="ChEBI" id="CHEBI:30413"/>
    </cofactor>
</comment>
<evidence type="ECO:0000256" key="8">
    <source>
        <dbReference type="ARBA" id="ARBA00022532"/>
    </source>
</evidence>
<dbReference type="Gene3D" id="1.20.1300.10">
    <property type="entry name" value="Fumarate reductase/succinate dehydrogenase, transmembrane subunit"/>
    <property type="match status" value="1"/>
</dbReference>
<comment type="subcellular location">
    <subcellularLocation>
        <location evidence="3">Membrane</location>
        <topology evidence="3">Multi-pass membrane protein</topology>
    </subcellularLocation>
</comment>
<dbReference type="InterPro" id="IPR034804">
    <property type="entry name" value="SQR/QFR_C/D"/>
</dbReference>
<sequence length="129" mass="14077">MGRGTELGRVRGLGSAHEGAHHFWHSRLTAVFNLALVVWFIVSILRLPSLDYATVSAWLGQPLVAVPMLLLIASVFYHVRLGLQVFIEDYVHDEGLKLGALILLNAYVIGLGALAAFSVLKIAFTGTHE</sequence>